<reference evidence="5 6" key="1">
    <citation type="journal article" date="2010" name="Stand. Genomic Sci.">
        <title>Complete genome sequence of Spirosoma linguale type strain (1).</title>
        <authorList>
            <person name="Lail K."/>
            <person name="Sikorski J."/>
            <person name="Saunders E."/>
            <person name="Lapidus A."/>
            <person name="Glavina Del Rio T."/>
            <person name="Copeland A."/>
            <person name="Tice H."/>
            <person name="Cheng J.-F."/>
            <person name="Lucas S."/>
            <person name="Nolan M."/>
            <person name="Bruce D."/>
            <person name="Goodwin L."/>
            <person name="Pitluck S."/>
            <person name="Ivanova N."/>
            <person name="Mavromatis K."/>
            <person name="Ovchinnikova G."/>
            <person name="Pati A."/>
            <person name="Chen A."/>
            <person name="Palaniappan K."/>
            <person name="Land M."/>
            <person name="Hauser L."/>
            <person name="Chang Y.-J."/>
            <person name="Jeffries C.D."/>
            <person name="Chain P."/>
            <person name="Brettin T."/>
            <person name="Detter J.C."/>
            <person name="Schuetze A."/>
            <person name="Rohde M."/>
            <person name="Tindall B.J."/>
            <person name="Goeker M."/>
            <person name="Bristow J."/>
            <person name="Eisen J.A."/>
            <person name="Markowitz V."/>
            <person name="Hugenholtz P."/>
            <person name="Kyrpides N.C."/>
            <person name="Klenk H.-P."/>
            <person name="Chen F."/>
        </authorList>
    </citation>
    <scope>NUCLEOTIDE SEQUENCE [LARGE SCALE GENOMIC DNA]</scope>
    <source>
        <strain evidence="6">ATCC 33905 / DSM 74 / LMG 10896 / Claus 1</strain>
    </source>
</reference>
<dbReference type="InterPro" id="IPR000055">
    <property type="entry name" value="Restrct_endonuc_typeI_TRD"/>
</dbReference>
<dbReference type="InterPro" id="IPR044946">
    <property type="entry name" value="Restrct_endonuc_typeI_TRD_sf"/>
</dbReference>
<dbReference type="HOGENOM" id="CLU_2182293_0_0_10"/>
<dbReference type="KEGG" id="sli:Slin_6670"/>
<evidence type="ECO:0000313" key="5">
    <source>
        <dbReference type="EMBL" id="ADB42627.1"/>
    </source>
</evidence>
<evidence type="ECO:0000256" key="3">
    <source>
        <dbReference type="ARBA" id="ARBA00023125"/>
    </source>
</evidence>
<keyword evidence="2" id="KW-0680">Restriction system</keyword>
<sequence>MTANQLSVFPLEQTLTASPIIHNATAGQSDLPTEWQWVKLDDVCEKILGGGTPSTKNTDYWNGNIDWITSADIYGINDMSKLPFSSCHGYSVVLAQSEDYRIDQTIFVQ</sequence>
<dbReference type="Gene3D" id="3.90.220.20">
    <property type="entry name" value="DNA methylase specificity domains"/>
    <property type="match status" value="1"/>
</dbReference>
<dbReference type="GO" id="GO:0009307">
    <property type="term" value="P:DNA restriction-modification system"/>
    <property type="evidence" value="ECO:0007669"/>
    <property type="project" value="UniProtKB-KW"/>
</dbReference>
<accession>D2QUZ5</accession>
<proteinExistence type="inferred from homology"/>
<keyword evidence="5" id="KW-0614">Plasmid</keyword>
<dbReference type="SUPFAM" id="SSF116734">
    <property type="entry name" value="DNA methylase specificity domain"/>
    <property type="match status" value="1"/>
</dbReference>
<keyword evidence="6" id="KW-1185">Reference proteome</keyword>
<protein>
    <recommendedName>
        <fullName evidence="4">Type I restriction modification DNA specificity domain-containing protein</fullName>
    </recommendedName>
</protein>
<dbReference type="AlphaFoldDB" id="D2QUZ5"/>
<gene>
    <name evidence="5" type="ordered locus">Slin_6670</name>
</gene>
<dbReference type="GO" id="GO:0003677">
    <property type="term" value="F:DNA binding"/>
    <property type="evidence" value="ECO:0007669"/>
    <property type="project" value="UniProtKB-KW"/>
</dbReference>
<organism evidence="5 6">
    <name type="scientific">Spirosoma linguale (strain ATCC 33905 / DSM 74 / LMG 10896 / Claus 1)</name>
    <dbReference type="NCBI Taxonomy" id="504472"/>
    <lineage>
        <taxon>Bacteria</taxon>
        <taxon>Pseudomonadati</taxon>
        <taxon>Bacteroidota</taxon>
        <taxon>Cytophagia</taxon>
        <taxon>Cytophagales</taxon>
        <taxon>Cytophagaceae</taxon>
        <taxon>Spirosoma</taxon>
    </lineage>
</organism>
<dbReference type="RefSeq" id="WP_012931109.1">
    <property type="nucleotide sequence ID" value="NC_013731.1"/>
</dbReference>
<keyword evidence="3" id="KW-0238">DNA-binding</keyword>
<evidence type="ECO:0000259" key="4">
    <source>
        <dbReference type="Pfam" id="PF01420"/>
    </source>
</evidence>
<evidence type="ECO:0000256" key="1">
    <source>
        <dbReference type="ARBA" id="ARBA00010923"/>
    </source>
</evidence>
<feature type="domain" description="Type I restriction modification DNA specificity" evidence="4">
    <location>
        <begin position="32"/>
        <end position="88"/>
    </location>
</feature>
<evidence type="ECO:0000313" key="6">
    <source>
        <dbReference type="Proteomes" id="UP000002028"/>
    </source>
</evidence>
<geneLocation type="plasmid" evidence="5 6">
    <name>pSLIN01</name>
</geneLocation>
<dbReference type="EMBL" id="CP001770">
    <property type="protein sequence ID" value="ADB42627.1"/>
    <property type="molecule type" value="Genomic_DNA"/>
</dbReference>
<name>D2QUZ5_SPILD</name>
<dbReference type="Pfam" id="PF01420">
    <property type="entry name" value="Methylase_S"/>
    <property type="match status" value="1"/>
</dbReference>
<dbReference type="Proteomes" id="UP000002028">
    <property type="component" value="Plasmid pSLIN01"/>
</dbReference>
<evidence type="ECO:0000256" key="2">
    <source>
        <dbReference type="ARBA" id="ARBA00022747"/>
    </source>
</evidence>
<comment type="similarity">
    <text evidence="1">Belongs to the type-I restriction system S methylase family.</text>
</comment>